<dbReference type="AlphaFoldDB" id="A0A7T8KIG5"/>
<reference evidence="2" key="1">
    <citation type="submission" date="2021-01" db="EMBL/GenBank/DDBJ databases">
        <title>Caligus Genome Assembly.</title>
        <authorList>
            <person name="Gallardo-Escarate C."/>
        </authorList>
    </citation>
    <scope>NUCLEOTIDE SEQUENCE [LARGE SCALE GENOMIC DNA]</scope>
</reference>
<dbReference type="Proteomes" id="UP000595437">
    <property type="component" value="Chromosome 1"/>
</dbReference>
<name>A0A7T8KIG5_CALRO</name>
<keyword evidence="2" id="KW-1185">Reference proteome</keyword>
<protein>
    <submittedName>
        <fullName evidence="1">Uncharacterized protein</fullName>
    </submittedName>
</protein>
<evidence type="ECO:0000313" key="1">
    <source>
        <dbReference type="EMBL" id="QQP56504.1"/>
    </source>
</evidence>
<evidence type="ECO:0000313" key="2">
    <source>
        <dbReference type="Proteomes" id="UP000595437"/>
    </source>
</evidence>
<gene>
    <name evidence="1" type="ORF">FKW44_001188</name>
</gene>
<sequence length="147" mass="16100">MKKKAKYAFYALRVQVSINDAARSITGIKRTDHIRIPDLLRKAGLPSVNEIAMKAVALETWKAYSSSDGGCGERSLIGKTIFSSRTNLPSENNRSSRSKSLGIIPCPLKVKEKTFSAFATDLWNSFPELRSAPTRGAATVVAKNILK</sequence>
<organism evidence="1 2">
    <name type="scientific">Caligus rogercresseyi</name>
    <name type="common">Sea louse</name>
    <dbReference type="NCBI Taxonomy" id="217165"/>
    <lineage>
        <taxon>Eukaryota</taxon>
        <taxon>Metazoa</taxon>
        <taxon>Ecdysozoa</taxon>
        <taxon>Arthropoda</taxon>
        <taxon>Crustacea</taxon>
        <taxon>Multicrustacea</taxon>
        <taxon>Hexanauplia</taxon>
        <taxon>Copepoda</taxon>
        <taxon>Siphonostomatoida</taxon>
        <taxon>Caligidae</taxon>
        <taxon>Caligus</taxon>
    </lineage>
</organism>
<accession>A0A7T8KIG5</accession>
<proteinExistence type="predicted"/>
<dbReference type="EMBL" id="CP045890">
    <property type="protein sequence ID" value="QQP56504.1"/>
    <property type="molecule type" value="Genomic_DNA"/>
</dbReference>